<dbReference type="PANTHER" id="PTHR43664">
    <property type="entry name" value="MONOAMINE OXIDASE-RELATED"/>
    <property type="match status" value="1"/>
</dbReference>
<dbReference type="CDD" id="cd03454">
    <property type="entry name" value="YdeM"/>
    <property type="match status" value="1"/>
</dbReference>
<keyword evidence="3" id="KW-1185">Reference proteome</keyword>
<dbReference type="InterPro" id="IPR029069">
    <property type="entry name" value="HotDog_dom_sf"/>
</dbReference>
<gene>
    <name evidence="2" type="ORF">NNL38_21850</name>
</gene>
<evidence type="ECO:0000259" key="1">
    <source>
        <dbReference type="Pfam" id="PF01575"/>
    </source>
</evidence>
<sequence length="157" mass="17283">MENGNSMMRSEQTSSLYLEDLAVGQEFLSKAHQLDAEQIIAFASEYDPQPFHLDPEAAEDTLFQGLAASGWHTVGITMKLLVQSIPLACGLIGVNSAVSWPRPARPGDILRVKSRIVEIKPSQSRPDRAIVQIHSLTLNGADEVVQELTAKLMVFRK</sequence>
<reference evidence="2" key="1">
    <citation type="submission" date="2022-07" db="EMBL/GenBank/DDBJ databases">
        <title>Genome sequencing of Photobacterium atrarenae GJH2-4.</title>
        <authorList>
            <person name="Park S.-J."/>
        </authorList>
    </citation>
    <scope>NUCLEOTIDE SEQUENCE</scope>
    <source>
        <strain evidence="2">GJH2-4</strain>
    </source>
</reference>
<dbReference type="SUPFAM" id="SSF54637">
    <property type="entry name" value="Thioesterase/thiol ester dehydrase-isomerase"/>
    <property type="match status" value="1"/>
</dbReference>
<accession>A0ABY5GL53</accession>
<organism evidence="2 3">
    <name type="scientific">Photobacterium atrarenae</name>
    <dbReference type="NCBI Taxonomy" id="865757"/>
    <lineage>
        <taxon>Bacteria</taxon>
        <taxon>Pseudomonadati</taxon>
        <taxon>Pseudomonadota</taxon>
        <taxon>Gammaproteobacteria</taxon>
        <taxon>Vibrionales</taxon>
        <taxon>Vibrionaceae</taxon>
        <taxon>Photobacterium</taxon>
    </lineage>
</organism>
<proteinExistence type="predicted"/>
<dbReference type="RefSeq" id="WP_255390976.1">
    <property type="nucleotide sequence ID" value="NZ_CP101509.1"/>
</dbReference>
<dbReference type="InterPro" id="IPR002539">
    <property type="entry name" value="MaoC-like_dom"/>
</dbReference>
<dbReference type="PANTHER" id="PTHR43664:SF1">
    <property type="entry name" value="BETA-METHYLMALYL-COA DEHYDRATASE"/>
    <property type="match status" value="1"/>
</dbReference>
<feature type="domain" description="MaoC-like" evidence="1">
    <location>
        <begin position="23"/>
        <end position="123"/>
    </location>
</feature>
<evidence type="ECO:0000313" key="2">
    <source>
        <dbReference type="EMBL" id="UTV29658.1"/>
    </source>
</evidence>
<protein>
    <submittedName>
        <fullName evidence="2">MaoC family dehydratase</fullName>
    </submittedName>
</protein>
<dbReference type="InterPro" id="IPR052342">
    <property type="entry name" value="MCH/BMMD"/>
</dbReference>
<dbReference type="EMBL" id="CP101509">
    <property type="protein sequence ID" value="UTV29658.1"/>
    <property type="molecule type" value="Genomic_DNA"/>
</dbReference>
<dbReference type="Gene3D" id="3.10.129.10">
    <property type="entry name" value="Hotdog Thioesterase"/>
    <property type="match status" value="1"/>
</dbReference>
<evidence type="ECO:0000313" key="3">
    <source>
        <dbReference type="Proteomes" id="UP001057998"/>
    </source>
</evidence>
<name>A0ABY5GL53_9GAMM</name>
<dbReference type="Pfam" id="PF01575">
    <property type="entry name" value="MaoC_dehydratas"/>
    <property type="match status" value="1"/>
</dbReference>
<dbReference type="Proteomes" id="UP001057998">
    <property type="component" value="Chromosome 2"/>
</dbReference>